<reference evidence="1" key="1">
    <citation type="submission" date="2018-04" db="EMBL/GenBank/DDBJ databases">
        <title>Transcriptome assembly of Sipha flava.</title>
        <authorList>
            <person name="Scully E.D."/>
            <person name="Geib S.M."/>
            <person name="Palmer N.A."/>
            <person name="Koch K."/>
            <person name="Bradshaw J."/>
            <person name="Heng-Moss T."/>
            <person name="Sarath G."/>
        </authorList>
    </citation>
    <scope>NUCLEOTIDE SEQUENCE</scope>
</reference>
<proteinExistence type="predicted"/>
<gene>
    <name evidence="1" type="ORF">g.11827</name>
</gene>
<protein>
    <submittedName>
        <fullName evidence="1">Uncharacterized protein</fullName>
    </submittedName>
</protein>
<sequence length="102" mass="11214">MRERRQTRVIRGCFTADASKIARSRGNVRDVRVILVGGDAFVYRPALAAVTESLDGCKCSPREPFYVPGTGREGRIGFHETNNGARVVPIVYPVTNVTCSIM</sequence>
<dbReference type="AlphaFoldDB" id="A0A2S2QLN7"/>
<evidence type="ECO:0000313" key="1">
    <source>
        <dbReference type="EMBL" id="MBY78611.1"/>
    </source>
</evidence>
<dbReference type="EMBL" id="GGMS01009408">
    <property type="protein sequence ID" value="MBY78611.1"/>
    <property type="molecule type" value="Transcribed_RNA"/>
</dbReference>
<accession>A0A2S2QLN7</accession>
<name>A0A2S2QLN7_9HEMI</name>
<organism evidence="1">
    <name type="scientific">Sipha flava</name>
    <name type="common">yellow sugarcane aphid</name>
    <dbReference type="NCBI Taxonomy" id="143950"/>
    <lineage>
        <taxon>Eukaryota</taxon>
        <taxon>Metazoa</taxon>
        <taxon>Ecdysozoa</taxon>
        <taxon>Arthropoda</taxon>
        <taxon>Hexapoda</taxon>
        <taxon>Insecta</taxon>
        <taxon>Pterygota</taxon>
        <taxon>Neoptera</taxon>
        <taxon>Paraneoptera</taxon>
        <taxon>Hemiptera</taxon>
        <taxon>Sternorrhyncha</taxon>
        <taxon>Aphidomorpha</taxon>
        <taxon>Aphidoidea</taxon>
        <taxon>Aphididae</taxon>
        <taxon>Sipha</taxon>
    </lineage>
</organism>